<organism evidence="1 2">
    <name type="scientific">Streptomyces capillispiralis</name>
    <dbReference type="NCBI Taxonomy" id="68182"/>
    <lineage>
        <taxon>Bacteria</taxon>
        <taxon>Bacillati</taxon>
        <taxon>Actinomycetota</taxon>
        <taxon>Actinomycetes</taxon>
        <taxon>Kitasatosporales</taxon>
        <taxon>Streptomycetaceae</taxon>
        <taxon>Streptomyces</taxon>
    </lineage>
</organism>
<reference evidence="1 2" key="1">
    <citation type="submission" date="2019-06" db="EMBL/GenBank/DDBJ databases">
        <title>Sequencing the genomes of 1000 actinobacteria strains.</title>
        <authorList>
            <person name="Klenk H.-P."/>
        </authorList>
    </citation>
    <scope>NUCLEOTIDE SEQUENCE [LARGE SCALE GENOMIC DNA]</scope>
    <source>
        <strain evidence="1 2">DSM 41695</strain>
    </source>
</reference>
<gene>
    <name evidence="1" type="ORF">FHX78_113194</name>
</gene>
<evidence type="ECO:0000313" key="2">
    <source>
        <dbReference type="Proteomes" id="UP000316603"/>
    </source>
</evidence>
<keyword evidence="2" id="KW-1185">Reference proteome</keyword>
<accession>A0A561TGK6</accession>
<sequence>MLRFGACIDRKKVSAMRVLLRATLDTAKANELIREGRMPEVVKGVLDRLQPEAAYFGPVGGQRTILLVFDMQDSSQLPPTGEPFFTEMNARLEVTPIMNAEDLQKGLAQLH</sequence>
<protein>
    <submittedName>
        <fullName evidence="1">Uncharacterized protein</fullName>
    </submittedName>
</protein>
<dbReference type="EMBL" id="VIWV01000001">
    <property type="protein sequence ID" value="TWF86230.1"/>
    <property type="molecule type" value="Genomic_DNA"/>
</dbReference>
<dbReference type="AlphaFoldDB" id="A0A561TGK6"/>
<proteinExistence type="predicted"/>
<comment type="caution">
    <text evidence="1">The sequence shown here is derived from an EMBL/GenBank/DDBJ whole genome shotgun (WGS) entry which is preliminary data.</text>
</comment>
<evidence type="ECO:0000313" key="1">
    <source>
        <dbReference type="EMBL" id="TWF86230.1"/>
    </source>
</evidence>
<name>A0A561TGK6_9ACTN</name>
<dbReference type="Proteomes" id="UP000316603">
    <property type="component" value="Unassembled WGS sequence"/>
</dbReference>